<dbReference type="AlphaFoldDB" id="A0A0U0ZV36"/>
<dbReference type="RefSeq" id="WP_052524982.1">
    <property type="nucleotide sequence ID" value="NZ_CP014951.1"/>
</dbReference>
<protein>
    <submittedName>
        <fullName evidence="1">Uncharacterized protein</fullName>
    </submittedName>
</protein>
<gene>
    <name evidence="1" type="ORF">ERS075579_04832</name>
</gene>
<sequence length="60" mass="6497">MTQVNVHVIGGWPLVRLSGPVVERTGAELAANIMSSIYFMTEDGESSKPLSLEAPRIRAN</sequence>
<evidence type="ECO:0000313" key="1">
    <source>
        <dbReference type="EMBL" id="CPV70628.1"/>
    </source>
</evidence>
<reference evidence="1 2" key="1">
    <citation type="submission" date="2015-03" db="EMBL/GenBank/DDBJ databases">
        <authorList>
            <person name="Murphy D."/>
        </authorList>
    </citation>
    <scope>NUCLEOTIDE SEQUENCE [LARGE SCALE GENOMIC DNA]</scope>
    <source>
        <strain evidence="1 2">PAP088</strain>
    </source>
</reference>
<organism evidence="1 2">
    <name type="scientific">Mycobacteroides abscessus</name>
    <dbReference type="NCBI Taxonomy" id="36809"/>
    <lineage>
        <taxon>Bacteria</taxon>
        <taxon>Bacillati</taxon>
        <taxon>Actinomycetota</taxon>
        <taxon>Actinomycetes</taxon>
        <taxon>Mycobacteriales</taxon>
        <taxon>Mycobacteriaceae</taxon>
        <taxon>Mycobacteroides</taxon>
    </lineage>
</organism>
<evidence type="ECO:0000313" key="2">
    <source>
        <dbReference type="Proteomes" id="UP000045782"/>
    </source>
</evidence>
<accession>A0A0U0ZV36</accession>
<proteinExistence type="predicted"/>
<dbReference type="EMBL" id="CSWP01000012">
    <property type="protein sequence ID" value="CPV70628.1"/>
    <property type="molecule type" value="Genomic_DNA"/>
</dbReference>
<name>A0A0U0ZV36_9MYCO</name>
<dbReference type="Proteomes" id="UP000045782">
    <property type="component" value="Unassembled WGS sequence"/>
</dbReference>